<dbReference type="PRINTS" id="PR00039">
    <property type="entry name" value="HTHLYSR"/>
</dbReference>
<evidence type="ECO:0000313" key="6">
    <source>
        <dbReference type="EMBL" id="MCO5956255.1"/>
    </source>
</evidence>
<organism evidence="6 7">
    <name type="scientific">Ciceribacter sichuanensis</name>
    <dbReference type="NCBI Taxonomy" id="2949647"/>
    <lineage>
        <taxon>Bacteria</taxon>
        <taxon>Pseudomonadati</taxon>
        <taxon>Pseudomonadota</taxon>
        <taxon>Alphaproteobacteria</taxon>
        <taxon>Hyphomicrobiales</taxon>
        <taxon>Rhizobiaceae</taxon>
        <taxon>Ciceribacter</taxon>
    </lineage>
</organism>
<gene>
    <name evidence="6" type="ORF">NBH21_05715</name>
</gene>
<dbReference type="Pfam" id="PF03466">
    <property type="entry name" value="LysR_substrate"/>
    <property type="match status" value="1"/>
</dbReference>
<feature type="domain" description="HTH lysR-type" evidence="5">
    <location>
        <begin position="4"/>
        <end position="61"/>
    </location>
</feature>
<name>A0AAJ1F420_9HYPH</name>
<accession>A0AAJ1F420</accession>
<dbReference type="Gene3D" id="3.40.190.10">
    <property type="entry name" value="Periplasmic binding protein-like II"/>
    <property type="match status" value="2"/>
</dbReference>
<evidence type="ECO:0000313" key="7">
    <source>
        <dbReference type="Proteomes" id="UP001155380"/>
    </source>
</evidence>
<dbReference type="SUPFAM" id="SSF53850">
    <property type="entry name" value="Periplasmic binding protein-like II"/>
    <property type="match status" value="1"/>
</dbReference>
<dbReference type="RefSeq" id="WP_250914621.1">
    <property type="nucleotide sequence ID" value="NZ_JAMXLX010000001.1"/>
</dbReference>
<dbReference type="Gene3D" id="1.10.10.10">
    <property type="entry name" value="Winged helix-like DNA-binding domain superfamily/Winged helix DNA-binding domain"/>
    <property type="match status" value="1"/>
</dbReference>
<dbReference type="InterPro" id="IPR005119">
    <property type="entry name" value="LysR_subst-bd"/>
</dbReference>
<dbReference type="GO" id="GO:0043565">
    <property type="term" value="F:sequence-specific DNA binding"/>
    <property type="evidence" value="ECO:0007669"/>
    <property type="project" value="TreeGrafter"/>
</dbReference>
<evidence type="ECO:0000256" key="1">
    <source>
        <dbReference type="ARBA" id="ARBA00009437"/>
    </source>
</evidence>
<sequence>MKLPPLPSLRAFEAAARKESFRHAATELGMTAAAVSQHVRTLEDWFGVALFERSARGVRLTAEGRDFSRTVSTSLEAIASASEQLSAARQRRQVRLACLPSVVSHWLAPRLPAFRAAHPEIQVAISYAAGAETPTPAKADLLITHGVRSSPDALPILSAATRPTAARDYVERKGPFPDASYLARADLLHDEDKAAWRRWFAEGGIPAPTESGPLFADFNLLVSSVTSGLGVALCPTALIAAELARGELQILFERASDTEKYYWLIEADRPTPEVVLMRDWLLSEARKSGQPQP</sequence>
<evidence type="ECO:0000256" key="2">
    <source>
        <dbReference type="ARBA" id="ARBA00023015"/>
    </source>
</evidence>
<dbReference type="InterPro" id="IPR036390">
    <property type="entry name" value="WH_DNA-bd_sf"/>
</dbReference>
<dbReference type="GO" id="GO:0006351">
    <property type="term" value="P:DNA-templated transcription"/>
    <property type="evidence" value="ECO:0007669"/>
    <property type="project" value="TreeGrafter"/>
</dbReference>
<dbReference type="Proteomes" id="UP001155380">
    <property type="component" value="Unassembled WGS sequence"/>
</dbReference>
<keyword evidence="4" id="KW-0804">Transcription</keyword>
<dbReference type="Pfam" id="PF00126">
    <property type="entry name" value="HTH_1"/>
    <property type="match status" value="1"/>
</dbReference>
<reference evidence="6" key="1">
    <citation type="submission" date="2022-06" db="EMBL/GenBank/DDBJ databases">
        <authorList>
            <person name="Sun Q."/>
        </authorList>
    </citation>
    <scope>NUCLEOTIDE SEQUENCE</scope>
    <source>
        <strain evidence="6">S101</strain>
    </source>
</reference>
<evidence type="ECO:0000256" key="3">
    <source>
        <dbReference type="ARBA" id="ARBA00023125"/>
    </source>
</evidence>
<comment type="similarity">
    <text evidence="1">Belongs to the LysR transcriptional regulatory family.</text>
</comment>
<dbReference type="InterPro" id="IPR000847">
    <property type="entry name" value="LysR_HTH_N"/>
</dbReference>
<dbReference type="InterPro" id="IPR036388">
    <property type="entry name" value="WH-like_DNA-bd_sf"/>
</dbReference>
<keyword evidence="3" id="KW-0238">DNA-binding</keyword>
<evidence type="ECO:0000256" key="4">
    <source>
        <dbReference type="ARBA" id="ARBA00023163"/>
    </source>
</evidence>
<dbReference type="GO" id="GO:0003700">
    <property type="term" value="F:DNA-binding transcription factor activity"/>
    <property type="evidence" value="ECO:0007669"/>
    <property type="project" value="InterPro"/>
</dbReference>
<dbReference type="PANTHER" id="PTHR30537">
    <property type="entry name" value="HTH-TYPE TRANSCRIPTIONAL REGULATOR"/>
    <property type="match status" value="1"/>
</dbReference>
<dbReference type="EMBL" id="JAMXLX010000001">
    <property type="protein sequence ID" value="MCO5956255.1"/>
    <property type="molecule type" value="Genomic_DNA"/>
</dbReference>
<proteinExistence type="inferred from homology"/>
<dbReference type="PANTHER" id="PTHR30537:SF79">
    <property type="entry name" value="TRANSCRIPTIONAL REGULATOR-RELATED"/>
    <property type="match status" value="1"/>
</dbReference>
<comment type="caution">
    <text evidence="6">The sequence shown here is derived from an EMBL/GenBank/DDBJ whole genome shotgun (WGS) entry which is preliminary data.</text>
</comment>
<keyword evidence="2" id="KW-0805">Transcription regulation</keyword>
<dbReference type="FunFam" id="1.10.10.10:FF:000001">
    <property type="entry name" value="LysR family transcriptional regulator"/>
    <property type="match status" value="1"/>
</dbReference>
<protein>
    <submittedName>
        <fullName evidence="6">LysR substrate-binding domain-containing protein</fullName>
    </submittedName>
</protein>
<evidence type="ECO:0000259" key="5">
    <source>
        <dbReference type="PROSITE" id="PS50931"/>
    </source>
</evidence>
<dbReference type="SUPFAM" id="SSF46785">
    <property type="entry name" value="Winged helix' DNA-binding domain"/>
    <property type="match status" value="1"/>
</dbReference>
<dbReference type="InterPro" id="IPR058163">
    <property type="entry name" value="LysR-type_TF_proteobact-type"/>
</dbReference>
<dbReference type="AlphaFoldDB" id="A0AAJ1F420"/>
<dbReference type="PROSITE" id="PS50931">
    <property type="entry name" value="HTH_LYSR"/>
    <property type="match status" value="1"/>
</dbReference>